<dbReference type="EMBL" id="AYYR01000009">
    <property type="protein sequence ID" value="KRM77563.1"/>
    <property type="molecule type" value="Genomic_DNA"/>
</dbReference>
<keyword evidence="1" id="KW-0472">Membrane</keyword>
<evidence type="ECO:0000313" key="2">
    <source>
        <dbReference type="EMBL" id="KRM77563.1"/>
    </source>
</evidence>
<dbReference type="RefSeq" id="WP_056995987.1">
    <property type="nucleotide sequence ID" value="NZ_AYYR01000009.1"/>
</dbReference>
<feature type="transmembrane region" description="Helical" evidence="1">
    <location>
        <begin position="96"/>
        <end position="117"/>
    </location>
</feature>
<proteinExistence type="predicted"/>
<name>A0A0R2BNA1_SECCO</name>
<dbReference type="Proteomes" id="UP000051845">
    <property type="component" value="Unassembled WGS sequence"/>
</dbReference>
<protein>
    <submittedName>
        <fullName evidence="2">Uncharacterized protein</fullName>
    </submittedName>
</protein>
<feature type="transmembrane region" description="Helical" evidence="1">
    <location>
        <begin position="228"/>
        <end position="246"/>
    </location>
</feature>
<dbReference type="PATRIC" id="fig|1423733.4.peg.3044"/>
<sequence length="248" mass="28846">MSQFQFNIIMLAVNAIVAFYFVRIFAKQIVSYEDYEGQFTMMTQYLSAIRTSLQSREGRSQTAIALMRMYIIPILVACLPSIVHITMVGTSDMTDILGMVAFILLFGSLAWLTSRLITSNRIWLPRKFFNSIVHNLWQEYQKLAHIPEYLKSEMPAEPLTTDQLEVVHDEANRLSDGDEREYLFALLSMYLMHTDLLQAEALMAEDFAHKSDDKRHKEYNRYVHMQHMIVYLTLGILAVQLVLQTVRF</sequence>
<reference evidence="2 3" key="1">
    <citation type="journal article" date="2015" name="Genome Announc.">
        <title>Expanding the biotechnology potential of lactobacilli through comparative genomics of 213 strains and associated genera.</title>
        <authorList>
            <person name="Sun Z."/>
            <person name="Harris H.M."/>
            <person name="McCann A."/>
            <person name="Guo C."/>
            <person name="Argimon S."/>
            <person name="Zhang W."/>
            <person name="Yang X."/>
            <person name="Jeffery I.B."/>
            <person name="Cooney J.C."/>
            <person name="Kagawa T.F."/>
            <person name="Liu W."/>
            <person name="Song Y."/>
            <person name="Salvetti E."/>
            <person name="Wrobel A."/>
            <person name="Rasinkangas P."/>
            <person name="Parkhill J."/>
            <person name="Rea M.C."/>
            <person name="O'Sullivan O."/>
            <person name="Ritari J."/>
            <person name="Douillard F.P."/>
            <person name="Paul Ross R."/>
            <person name="Yang R."/>
            <person name="Briner A.E."/>
            <person name="Felis G.E."/>
            <person name="de Vos W.M."/>
            <person name="Barrangou R."/>
            <person name="Klaenhammer T.R."/>
            <person name="Caufield P.W."/>
            <person name="Cui Y."/>
            <person name="Zhang H."/>
            <person name="O'Toole P.W."/>
        </authorList>
    </citation>
    <scope>NUCLEOTIDE SEQUENCE [LARGE SCALE GENOMIC DNA]</scope>
    <source>
        <strain evidence="2 3">DSM 20515</strain>
    </source>
</reference>
<evidence type="ECO:0000256" key="1">
    <source>
        <dbReference type="SAM" id="Phobius"/>
    </source>
</evidence>
<feature type="transmembrane region" description="Helical" evidence="1">
    <location>
        <begin position="6"/>
        <end position="26"/>
    </location>
</feature>
<dbReference type="AlphaFoldDB" id="A0A0R2BNA1"/>
<comment type="caution">
    <text evidence="2">The sequence shown here is derived from an EMBL/GenBank/DDBJ whole genome shotgun (WGS) entry which is preliminary data.</text>
</comment>
<organism evidence="2 3">
    <name type="scientific">Secundilactobacillus collinoides DSM 20515 = JCM 1123</name>
    <dbReference type="NCBI Taxonomy" id="1423733"/>
    <lineage>
        <taxon>Bacteria</taxon>
        <taxon>Bacillati</taxon>
        <taxon>Bacillota</taxon>
        <taxon>Bacilli</taxon>
        <taxon>Lactobacillales</taxon>
        <taxon>Lactobacillaceae</taxon>
        <taxon>Secundilactobacillus</taxon>
    </lineage>
</organism>
<gene>
    <name evidence="2" type="ORF">FC82_GL002918</name>
</gene>
<evidence type="ECO:0000313" key="3">
    <source>
        <dbReference type="Proteomes" id="UP000051845"/>
    </source>
</evidence>
<feature type="transmembrane region" description="Helical" evidence="1">
    <location>
        <begin position="69"/>
        <end position="90"/>
    </location>
</feature>
<keyword evidence="1" id="KW-0812">Transmembrane</keyword>
<accession>A0A0R2BNA1</accession>
<keyword evidence="1" id="KW-1133">Transmembrane helix</keyword>